<dbReference type="InterPro" id="IPR036259">
    <property type="entry name" value="MFS_trans_sf"/>
</dbReference>
<gene>
    <name evidence="8" type="primary">fucP</name>
    <name evidence="8" type="ORF">N0H69_00370</name>
</gene>
<dbReference type="EMBL" id="CP104006">
    <property type="protein sequence ID" value="UWM45357.1"/>
    <property type="molecule type" value="Genomic_DNA"/>
</dbReference>
<feature type="transmembrane region" description="Helical" evidence="6">
    <location>
        <begin position="346"/>
        <end position="369"/>
    </location>
</feature>
<feature type="transmembrane region" description="Helical" evidence="6">
    <location>
        <begin position="108"/>
        <end position="128"/>
    </location>
</feature>
<keyword evidence="3 6" id="KW-0812">Transmembrane</keyword>
<sequence length="446" mass="48309">MSMKNMFTTPDGKNHGFTFFLLTCLFLVLGFSTGLIDILNKHFQNTLQVSKAGSALVQFANYIGYFVMAIPAGILARRYGYKGGIFIGLALIALGAFWFISAASIGEYWAFLVGLFILATGLTCIETIANPFATVMGSPEQGAARLNLSQSCTGIGLIFGPLIGGHFILSATGDVNTSNDALFIPYMGIGLAVAILALVFFFTKIPDITPESDIPQEGYAQNTPSLWQRPHFVLAIIAQFLYVAGQTGVFSFFINYVVDHSPLFSQVVAAFLPDSWSWQSPDGWKFTERGASQLLAFGGFGLFMIGRFTGGLLLSKISAHKLLWIFAAIDCVLMVIIMFAEGWLAVTSLILSFYFMSIMFPTIFALGIFGLGEQTKKASSYIVMSIVGGAVMPMLMGGIADAYSMALGFIMPLGCFVIIGLYGIFWTKLHAQSISQLKAMPLNPTP</sequence>
<keyword evidence="2" id="KW-1003">Cell membrane</keyword>
<keyword evidence="9" id="KW-1185">Reference proteome</keyword>
<feature type="transmembrane region" description="Helical" evidence="6">
    <location>
        <begin position="181"/>
        <end position="202"/>
    </location>
</feature>
<evidence type="ECO:0000313" key="8">
    <source>
        <dbReference type="EMBL" id="UWM45357.1"/>
    </source>
</evidence>
<evidence type="ECO:0000313" key="9">
    <source>
        <dbReference type="Proteomes" id="UP001057860"/>
    </source>
</evidence>
<feature type="transmembrane region" description="Helical" evidence="6">
    <location>
        <begin position="56"/>
        <end position="76"/>
    </location>
</feature>
<feature type="transmembrane region" description="Helical" evidence="6">
    <location>
        <begin position="322"/>
        <end position="340"/>
    </location>
</feature>
<dbReference type="CDD" id="cd17394">
    <property type="entry name" value="MFS_FucP_like"/>
    <property type="match status" value="1"/>
</dbReference>
<name>A0ABY5UPE6_9GAMM</name>
<feature type="transmembrane region" description="Helical" evidence="6">
    <location>
        <begin position="294"/>
        <end position="315"/>
    </location>
</feature>
<dbReference type="Gene3D" id="1.20.1250.20">
    <property type="entry name" value="MFS general substrate transporter like domains"/>
    <property type="match status" value="2"/>
</dbReference>
<protein>
    <submittedName>
        <fullName evidence="8">L-fucose:H+ symporter permease</fullName>
    </submittedName>
</protein>
<dbReference type="SUPFAM" id="SSF103473">
    <property type="entry name" value="MFS general substrate transporter"/>
    <property type="match status" value="1"/>
</dbReference>
<feature type="transmembrane region" description="Helical" evidence="6">
    <location>
        <begin position="406"/>
        <end position="425"/>
    </location>
</feature>
<feature type="domain" description="Major facilitator superfamily (MFS) profile" evidence="7">
    <location>
        <begin position="18"/>
        <end position="432"/>
    </location>
</feature>
<feature type="transmembrane region" description="Helical" evidence="6">
    <location>
        <begin position="232"/>
        <end position="254"/>
    </location>
</feature>
<proteinExistence type="predicted"/>
<evidence type="ECO:0000256" key="2">
    <source>
        <dbReference type="ARBA" id="ARBA00022475"/>
    </source>
</evidence>
<dbReference type="RefSeq" id="WP_050151884.1">
    <property type="nucleotide sequence ID" value="NZ_CABHWX010000011.1"/>
</dbReference>
<feature type="transmembrane region" description="Helical" evidence="6">
    <location>
        <begin position="148"/>
        <end position="169"/>
    </location>
</feature>
<comment type="subcellular location">
    <subcellularLocation>
        <location evidence="1">Cell inner membrane</location>
        <topology evidence="1">Multi-pass membrane protein</topology>
    </subcellularLocation>
</comment>
<reference evidence="8" key="1">
    <citation type="submission" date="2022-08" db="EMBL/GenBank/DDBJ databases">
        <authorList>
            <person name="Bogun A."/>
            <person name="Kislichkina A."/>
            <person name="Solomentsev V."/>
            <person name="Skryabin Y."/>
            <person name="Sizova A."/>
            <person name="Platonov M."/>
            <person name="Dentovskaya S."/>
        </authorList>
    </citation>
    <scope>NUCLEOTIDE SEQUENCE</scope>
    <source>
        <strain evidence="8">SCPM-O-B-7604</strain>
    </source>
</reference>
<dbReference type="GeneID" id="75138407"/>
<evidence type="ECO:0000256" key="4">
    <source>
        <dbReference type="ARBA" id="ARBA00022989"/>
    </source>
</evidence>
<evidence type="ECO:0000256" key="3">
    <source>
        <dbReference type="ARBA" id="ARBA00022692"/>
    </source>
</evidence>
<evidence type="ECO:0000256" key="5">
    <source>
        <dbReference type="ARBA" id="ARBA00023136"/>
    </source>
</evidence>
<dbReference type="InterPro" id="IPR020846">
    <property type="entry name" value="MFS_dom"/>
</dbReference>
<dbReference type="InterPro" id="IPR005275">
    <property type="entry name" value="Lfuc_symporter_FucP"/>
</dbReference>
<dbReference type="NCBIfam" id="TIGR00885">
    <property type="entry name" value="fucP"/>
    <property type="match status" value="1"/>
</dbReference>
<dbReference type="Pfam" id="PF07690">
    <property type="entry name" value="MFS_1"/>
    <property type="match status" value="1"/>
</dbReference>
<evidence type="ECO:0000256" key="1">
    <source>
        <dbReference type="ARBA" id="ARBA00004429"/>
    </source>
</evidence>
<feature type="transmembrane region" description="Helical" evidence="6">
    <location>
        <begin position="381"/>
        <end position="400"/>
    </location>
</feature>
<dbReference type="Proteomes" id="UP001057860">
    <property type="component" value="Chromosome"/>
</dbReference>
<accession>A0ABY5UPE6</accession>
<keyword evidence="5 6" id="KW-0472">Membrane</keyword>
<dbReference type="PANTHER" id="PTHR43702">
    <property type="entry name" value="L-FUCOSE-PROTON SYMPORTER"/>
    <property type="match status" value="1"/>
</dbReference>
<evidence type="ECO:0000256" key="6">
    <source>
        <dbReference type="SAM" id="Phobius"/>
    </source>
</evidence>
<dbReference type="PROSITE" id="PS50850">
    <property type="entry name" value="MFS"/>
    <property type="match status" value="1"/>
</dbReference>
<organism evidence="8 9">
    <name type="scientific">Yersinia alsatica</name>
    <dbReference type="NCBI Taxonomy" id="2890317"/>
    <lineage>
        <taxon>Bacteria</taxon>
        <taxon>Pseudomonadati</taxon>
        <taxon>Pseudomonadota</taxon>
        <taxon>Gammaproteobacteria</taxon>
        <taxon>Enterobacterales</taxon>
        <taxon>Yersiniaceae</taxon>
        <taxon>Yersinia</taxon>
    </lineage>
</organism>
<dbReference type="PANTHER" id="PTHR43702:SF3">
    <property type="entry name" value="PROTEIN TSGA"/>
    <property type="match status" value="1"/>
</dbReference>
<feature type="transmembrane region" description="Helical" evidence="6">
    <location>
        <begin position="83"/>
        <end position="102"/>
    </location>
</feature>
<dbReference type="InterPro" id="IPR050375">
    <property type="entry name" value="MFS_TsgA-like"/>
</dbReference>
<dbReference type="InterPro" id="IPR011701">
    <property type="entry name" value="MFS"/>
</dbReference>
<keyword evidence="4 6" id="KW-1133">Transmembrane helix</keyword>
<evidence type="ECO:0000259" key="7">
    <source>
        <dbReference type="PROSITE" id="PS50850"/>
    </source>
</evidence>